<evidence type="ECO:0000256" key="1">
    <source>
        <dbReference type="SAM" id="MobiDB-lite"/>
    </source>
</evidence>
<sequence>MNESLSTQQIAEVPNQSTDSPKSQKLAFICWKVSWLCGTGSWTQIISDPNDLWSKNFDVYLYEISCNCSSVLFINRKVRESVIQRERKNLGKRECWFKLFKLFCK</sequence>
<accession>A0A9P6BAG8</accession>
<comment type="caution">
    <text evidence="2">The sequence shown here is derived from an EMBL/GenBank/DDBJ whole genome shotgun (WGS) entry which is preliminary data.</text>
</comment>
<reference evidence="2" key="1">
    <citation type="journal article" date="2020" name="Nat. Commun.">
        <title>Large-scale genome sequencing of mycorrhizal fungi provides insights into the early evolution of symbiotic traits.</title>
        <authorList>
            <person name="Miyauchi S."/>
            <person name="Kiss E."/>
            <person name="Kuo A."/>
            <person name="Drula E."/>
            <person name="Kohler A."/>
            <person name="Sanchez-Garcia M."/>
            <person name="Morin E."/>
            <person name="Andreopoulos B."/>
            <person name="Barry K.W."/>
            <person name="Bonito G."/>
            <person name="Buee M."/>
            <person name="Carver A."/>
            <person name="Chen C."/>
            <person name="Cichocki N."/>
            <person name="Clum A."/>
            <person name="Culley D."/>
            <person name="Crous P.W."/>
            <person name="Fauchery L."/>
            <person name="Girlanda M."/>
            <person name="Hayes R.D."/>
            <person name="Keri Z."/>
            <person name="LaButti K."/>
            <person name="Lipzen A."/>
            <person name="Lombard V."/>
            <person name="Magnuson J."/>
            <person name="Maillard F."/>
            <person name="Murat C."/>
            <person name="Nolan M."/>
            <person name="Ohm R.A."/>
            <person name="Pangilinan J."/>
            <person name="Pereira M.F."/>
            <person name="Perotto S."/>
            <person name="Peter M."/>
            <person name="Pfister S."/>
            <person name="Riley R."/>
            <person name="Sitrit Y."/>
            <person name="Stielow J.B."/>
            <person name="Szollosi G."/>
            <person name="Zifcakova L."/>
            <person name="Stursova M."/>
            <person name="Spatafora J.W."/>
            <person name="Tedersoo L."/>
            <person name="Vaario L.M."/>
            <person name="Yamada A."/>
            <person name="Yan M."/>
            <person name="Wang P."/>
            <person name="Xu J."/>
            <person name="Bruns T."/>
            <person name="Baldrian P."/>
            <person name="Vilgalys R."/>
            <person name="Dunand C."/>
            <person name="Henrissat B."/>
            <person name="Grigoriev I.V."/>
            <person name="Hibbett D."/>
            <person name="Nagy L.G."/>
            <person name="Martin F.M."/>
        </authorList>
    </citation>
    <scope>NUCLEOTIDE SEQUENCE</scope>
    <source>
        <strain evidence="2">UP504</strain>
    </source>
</reference>
<name>A0A9P6BAG8_9AGAM</name>
<dbReference type="EMBL" id="MU128910">
    <property type="protein sequence ID" value="KAF9520774.1"/>
    <property type="molecule type" value="Genomic_DNA"/>
</dbReference>
<evidence type="ECO:0000313" key="3">
    <source>
        <dbReference type="Proteomes" id="UP000886523"/>
    </source>
</evidence>
<feature type="region of interest" description="Disordered" evidence="1">
    <location>
        <begin position="1"/>
        <end position="23"/>
    </location>
</feature>
<gene>
    <name evidence="2" type="ORF">BS47DRAFT_1335445</name>
</gene>
<dbReference type="Proteomes" id="UP000886523">
    <property type="component" value="Unassembled WGS sequence"/>
</dbReference>
<keyword evidence="3" id="KW-1185">Reference proteome</keyword>
<evidence type="ECO:0000313" key="2">
    <source>
        <dbReference type="EMBL" id="KAF9520774.1"/>
    </source>
</evidence>
<dbReference type="AlphaFoldDB" id="A0A9P6BAG8"/>
<protein>
    <submittedName>
        <fullName evidence="2">Uncharacterized protein</fullName>
    </submittedName>
</protein>
<organism evidence="2 3">
    <name type="scientific">Hydnum rufescens UP504</name>
    <dbReference type="NCBI Taxonomy" id="1448309"/>
    <lineage>
        <taxon>Eukaryota</taxon>
        <taxon>Fungi</taxon>
        <taxon>Dikarya</taxon>
        <taxon>Basidiomycota</taxon>
        <taxon>Agaricomycotina</taxon>
        <taxon>Agaricomycetes</taxon>
        <taxon>Cantharellales</taxon>
        <taxon>Hydnaceae</taxon>
        <taxon>Hydnum</taxon>
    </lineage>
</organism>
<proteinExistence type="predicted"/>